<reference evidence="10" key="1">
    <citation type="journal article" date="2020" name="Nat. Commun.">
        <title>Genome sequence of the cluster root forming white lupin.</title>
        <authorList>
            <person name="Hufnagel B."/>
            <person name="Marques A."/>
            <person name="Soriano A."/>
            <person name="Marques L."/>
            <person name="Divol F."/>
            <person name="Doumas P."/>
            <person name="Sallet E."/>
            <person name="Mancinotti D."/>
            <person name="Carrere S."/>
            <person name="Marande W."/>
            <person name="Arribat S."/>
            <person name="Keller J."/>
            <person name="Huneau C."/>
            <person name="Blein T."/>
            <person name="Aime D."/>
            <person name="Laguerre M."/>
            <person name="Taylor J."/>
            <person name="Schubert V."/>
            <person name="Nelson M."/>
            <person name="Geu-Flores F."/>
            <person name="Crespi M."/>
            <person name="Gallardo-Guerrero K."/>
            <person name="Delaux P.-M."/>
            <person name="Salse J."/>
            <person name="Berges H."/>
            <person name="Guyot R."/>
            <person name="Gouzy J."/>
            <person name="Peret B."/>
        </authorList>
    </citation>
    <scope>NUCLEOTIDE SEQUENCE [LARGE SCALE GENOMIC DNA]</scope>
    <source>
        <strain evidence="10">cv. Amiga</strain>
    </source>
</reference>
<dbReference type="OrthoDB" id="10266039at2759"/>
<evidence type="ECO:0000256" key="3">
    <source>
        <dbReference type="ARBA" id="ARBA00022771"/>
    </source>
</evidence>
<dbReference type="PANTHER" id="PTHR23163:SF8">
    <property type="entry name" value="E3 UBIQUITIN-PROTEIN LIGASE BRE1-LIKE 2"/>
    <property type="match status" value="1"/>
</dbReference>
<gene>
    <name evidence="9" type="ORF">Lalb_Chr04g0250131</name>
</gene>
<evidence type="ECO:0000256" key="6">
    <source>
        <dbReference type="RuleBase" id="RU365038"/>
    </source>
</evidence>
<evidence type="ECO:0000256" key="4">
    <source>
        <dbReference type="ARBA" id="ARBA00022833"/>
    </source>
</evidence>
<keyword evidence="6" id="KW-0808">Transferase</keyword>
<dbReference type="GO" id="GO:0016567">
    <property type="term" value="P:protein ubiquitination"/>
    <property type="evidence" value="ECO:0007669"/>
    <property type="project" value="UniProtKB-UniRule"/>
</dbReference>
<dbReference type="GO" id="GO:0008270">
    <property type="term" value="F:zinc ion binding"/>
    <property type="evidence" value="ECO:0007669"/>
    <property type="project" value="UniProtKB-KW"/>
</dbReference>
<dbReference type="PANTHER" id="PTHR23163">
    <property type="entry name" value="RING FINGER PROTEIN-RELATED"/>
    <property type="match status" value="1"/>
</dbReference>
<comment type="similarity">
    <text evidence="6">Belongs to the BRE1 family.</text>
</comment>
<dbReference type="GO" id="GO:0061630">
    <property type="term" value="F:ubiquitin protein ligase activity"/>
    <property type="evidence" value="ECO:0007669"/>
    <property type="project" value="UniProtKB-EC"/>
</dbReference>
<feature type="coiled-coil region" evidence="7">
    <location>
        <begin position="37"/>
        <end position="71"/>
    </location>
</feature>
<keyword evidence="6 7" id="KW-0175">Coiled coil</keyword>
<dbReference type="Proteomes" id="UP000447434">
    <property type="component" value="Chromosome 4"/>
</dbReference>
<keyword evidence="4 6" id="KW-0862">Zinc</keyword>
<proteinExistence type="inferred from homology"/>
<accession>A0A6A4QNC9</accession>
<keyword evidence="6" id="KW-0156">Chromatin regulator</keyword>
<dbReference type="GO" id="GO:0005634">
    <property type="term" value="C:nucleus"/>
    <property type="evidence" value="ECO:0007669"/>
    <property type="project" value="UniProtKB-SubCell"/>
</dbReference>
<dbReference type="GO" id="GO:0006325">
    <property type="term" value="P:chromatin organization"/>
    <property type="evidence" value="ECO:0007669"/>
    <property type="project" value="UniProtKB-KW"/>
</dbReference>
<protein>
    <recommendedName>
        <fullName evidence="6">E3 ubiquitin protein ligase</fullName>
        <ecNumber evidence="6">2.3.2.27</ecNumber>
    </recommendedName>
</protein>
<dbReference type="EMBL" id="WOCE01000004">
    <property type="protein sequence ID" value="KAE9614952.1"/>
    <property type="molecule type" value="Genomic_DNA"/>
</dbReference>
<keyword evidence="5 6" id="KW-0539">Nucleus</keyword>
<comment type="subcellular location">
    <subcellularLocation>
        <location evidence="1 6">Nucleus</location>
    </subcellularLocation>
</comment>
<keyword evidence="10" id="KW-1185">Reference proteome</keyword>
<dbReference type="InterPro" id="IPR013956">
    <property type="entry name" value="E3_ubiquit_lig_Bre1"/>
</dbReference>
<dbReference type="GO" id="GO:0033503">
    <property type="term" value="C:HULC complex"/>
    <property type="evidence" value="ECO:0007669"/>
    <property type="project" value="TreeGrafter"/>
</dbReference>
<dbReference type="AlphaFoldDB" id="A0A6A4QNC9"/>
<evidence type="ECO:0000313" key="10">
    <source>
        <dbReference type="Proteomes" id="UP000447434"/>
    </source>
</evidence>
<organism evidence="9 10">
    <name type="scientific">Lupinus albus</name>
    <name type="common">White lupine</name>
    <name type="synonym">Lupinus termis</name>
    <dbReference type="NCBI Taxonomy" id="3870"/>
    <lineage>
        <taxon>Eukaryota</taxon>
        <taxon>Viridiplantae</taxon>
        <taxon>Streptophyta</taxon>
        <taxon>Embryophyta</taxon>
        <taxon>Tracheophyta</taxon>
        <taxon>Spermatophyta</taxon>
        <taxon>Magnoliopsida</taxon>
        <taxon>eudicotyledons</taxon>
        <taxon>Gunneridae</taxon>
        <taxon>Pentapetalae</taxon>
        <taxon>rosids</taxon>
        <taxon>fabids</taxon>
        <taxon>Fabales</taxon>
        <taxon>Fabaceae</taxon>
        <taxon>Papilionoideae</taxon>
        <taxon>50 kb inversion clade</taxon>
        <taxon>genistoids sensu lato</taxon>
        <taxon>core genistoids</taxon>
        <taxon>Genisteae</taxon>
        <taxon>Lupinus</taxon>
    </lineage>
</organism>
<evidence type="ECO:0000313" key="9">
    <source>
        <dbReference type="EMBL" id="KAE9614952.1"/>
    </source>
</evidence>
<sequence>MENSDDNEPQHKRPHLTTVPRNFTKNKDADAGVVEVHKQLVEQTETQKHNLHNLEEKIKQLKERQKAYDDLLISVNQCWIQVILYNHALVSFSLHLH</sequence>
<evidence type="ECO:0000256" key="2">
    <source>
        <dbReference type="ARBA" id="ARBA00022723"/>
    </source>
</evidence>
<dbReference type="EC" id="2.3.2.27" evidence="6"/>
<evidence type="ECO:0000256" key="1">
    <source>
        <dbReference type="ARBA" id="ARBA00004123"/>
    </source>
</evidence>
<comment type="catalytic activity">
    <reaction evidence="6">
        <text>S-ubiquitinyl-[E2 ubiquitin-conjugating enzyme]-L-cysteine + [acceptor protein]-L-lysine = [E2 ubiquitin-conjugating enzyme]-L-cysteine + N(6)-ubiquitinyl-[acceptor protein]-L-lysine.</text>
        <dbReference type="EC" id="2.3.2.27"/>
    </reaction>
</comment>
<evidence type="ECO:0000256" key="7">
    <source>
        <dbReference type="SAM" id="Coils"/>
    </source>
</evidence>
<comment type="caution">
    <text evidence="9">The sequence shown here is derived from an EMBL/GenBank/DDBJ whole genome shotgun (WGS) entry which is preliminary data.</text>
</comment>
<keyword evidence="3 6" id="KW-0863">Zinc-finger</keyword>
<feature type="region of interest" description="Disordered" evidence="8">
    <location>
        <begin position="1"/>
        <end position="28"/>
    </location>
</feature>
<comment type="pathway">
    <text evidence="6">Protein modification; protein ubiquitination.</text>
</comment>
<name>A0A6A4QNC9_LUPAL</name>
<evidence type="ECO:0000256" key="8">
    <source>
        <dbReference type="SAM" id="MobiDB-lite"/>
    </source>
</evidence>
<keyword evidence="2 6" id="KW-0479">Metal-binding</keyword>
<evidence type="ECO:0000256" key="5">
    <source>
        <dbReference type="ARBA" id="ARBA00023242"/>
    </source>
</evidence>
<keyword evidence="6" id="KW-0833">Ubl conjugation pathway</keyword>